<dbReference type="EMBL" id="MH189364">
    <property type="protein sequence ID" value="AYN44532.1"/>
    <property type="molecule type" value="mRNA"/>
</dbReference>
<dbReference type="EC" id="2.5.1.18" evidence="2"/>
<dbReference type="InterPro" id="IPR010987">
    <property type="entry name" value="Glutathione-S-Trfase_C-like"/>
</dbReference>
<dbReference type="PROSITE" id="PS50405">
    <property type="entry name" value="GST_CTER"/>
    <property type="match status" value="1"/>
</dbReference>
<feature type="region of interest" description="Disordered" evidence="6">
    <location>
        <begin position="1"/>
        <end position="62"/>
    </location>
</feature>
<feature type="compositionally biased region" description="Basic and acidic residues" evidence="6">
    <location>
        <begin position="13"/>
        <end position="29"/>
    </location>
</feature>
<evidence type="ECO:0000256" key="6">
    <source>
        <dbReference type="SAM" id="MobiDB-lite"/>
    </source>
</evidence>
<evidence type="ECO:0000256" key="3">
    <source>
        <dbReference type="ARBA" id="ARBA00022613"/>
    </source>
</evidence>
<dbReference type="PROSITE" id="PS50404">
    <property type="entry name" value="GST_NTER"/>
    <property type="match status" value="1"/>
</dbReference>
<dbReference type="Gene3D" id="1.20.1050.10">
    <property type="match status" value="1"/>
</dbReference>
<comment type="similarity">
    <text evidence="1">Belongs to the GST superfamily.</text>
</comment>
<dbReference type="InterPro" id="IPR040079">
    <property type="entry name" value="Glutathione_S-Trfase"/>
</dbReference>
<dbReference type="InterPro" id="IPR036249">
    <property type="entry name" value="Thioredoxin-like_sf"/>
</dbReference>
<evidence type="ECO:0000256" key="2">
    <source>
        <dbReference type="ARBA" id="ARBA00012452"/>
    </source>
</evidence>
<dbReference type="CDD" id="cd03039">
    <property type="entry name" value="GST_N_Sigma_like"/>
    <property type="match status" value="1"/>
</dbReference>
<dbReference type="SFLD" id="SFLDG00363">
    <property type="entry name" value="AMPS_(cytGST):_Alpha-__Mu-__Pi"/>
    <property type="match status" value="1"/>
</dbReference>
<feature type="domain" description="GST N-terminal" evidence="7">
    <location>
        <begin position="68"/>
        <end position="146"/>
    </location>
</feature>
<protein>
    <recommendedName>
        <fullName evidence="2">glutathione transferase</fullName>
        <ecNumber evidence="2">2.5.1.18</ecNumber>
    </recommendedName>
</protein>
<dbReference type="SFLD" id="SFLDS00019">
    <property type="entry name" value="Glutathione_Transferase_(cytos"/>
    <property type="match status" value="1"/>
</dbReference>
<dbReference type="GO" id="GO:0005212">
    <property type="term" value="F:structural constituent of eye lens"/>
    <property type="evidence" value="ECO:0007669"/>
    <property type="project" value="UniProtKB-KW"/>
</dbReference>
<organism evidence="9">
    <name type="scientific">Brachionus plicatilis</name>
    <name type="common">Marine rotifer</name>
    <name type="synonym">Brachionus muelleri</name>
    <dbReference type="NCBI Taxonomy" id="10195"/>
    <lineage>
        <taxon>Eukaryota</taxon>
        <taxon>Metazoa</taxon>
        <taxon>Spiralia</taxon>
        <taxon>Gnathifera</taxon>
        <taxon>Rotifera</taxon>
        <taxon>Eurotatoria</taxon>
        <taxon>Monogononta</taxon>
        <taxon>Pseudotrocha</taxon>
        <taxon>Ploima</taxon>
        <taxon>Brachionidae</taxon>
        <taxon>Brachionus</taxon>
    </lineage>
</organism>
<dbReference type="GO" id="GO:0006749">
    <property type="term" value="P:glutathione metabolic process"/>
    <property type="evidence" value="ECO:0007669"/>
    <property type="project" value="TreeGrafter"/>
</dbReference>
<dbReference type="FunFam" id="3.40.30.10:FF:000258">
    <property type="entry name" value="Glutathione S-transferase"/>
    <property type="match status" value="1"/>
</dbReference>
<evidence type="ECO:0000259" key="8">
    <source>
        <dbReference type="PROSITE" id="PS50405"/>
    </source>
</evidence>
<evidence type="ECO:0000259" key="7">
    <source>
        <dbReference type="PROSITE" id="PS50404"/>
    </source>
</evidence>
<keyword evidence="4 9" id="KW-0808">Transferase</keyword>
<proteinExistence type="evidence at transcript level"/>
<accession>A0A3G2JSH4</accession>
<evidence type="ECO:0000313" key="9">
    <source>
        <dbReference type="EMBL" id="AYN44532.1"/>
    </source>
</evidence>
<dbReference type="GO" id="GO:0004364">
    <property type="term" value="F:glutathione transferase activity"/>
    <property type="evidence" value="ECO:0007669"/>
    <property type="project" value="UniProtKB-EC"/>
</dbReference>
<keyword evidence="3" id="KW-0273">Eye lens protein</keyword>
<dbReference type="SUPFAM" id="SSF47616">
    <property type="entry name" value="GST C-terminal domain-like"/>
    <property type="match status" value="1"/>
</dbReference>
<evidence type="ECO:0000256" key="4">
    <source>
        <dbReference type="ARBA" id="ARBA00022679"/>
    </source>
</evidence>
<dbReference type="Gene3D" id="3.40.30.10">
    <property type="entry name" value="Glutaredoxin"/>
    <property type="match status" value="1"/>
</dbReference>
<evidence type="ECO:0000256" key="5">
    <source>
        <dbReference type="ARBA" id="ARBA00047960"/>
    </source>
</evidence>
<comment type="catalytic activity">
    <reaction evidence="5">
        <text>RX + glutathione = an S-substituted glutathione + a halide anion + H(+)</text>
        <dbReference type="Rhea" id="RHEA:16437"/>
        <dbReference type="ChEBI" id="CHEBI:15378"/>
        <dbReference type="ChEBI" id="CHEBI:16042"/>
        <dbReference type="ChEBI" id="CHEBI:17792"/>
        <dbReference type="ChEBI" id="CHEBI:57925"/>
        <dbReference type="ChEBI" id="CHEBI:90779"/>
        <dbReference type="EC" id="2.5.1.18"/>
    </reaction>
</comment>
<dbReference type="SUPFAM" id="SSF52833">
    <property type="entry name" value="Thioredoxin-like"/>
    <property type="match status" value="1"/>
</dbReference>
<dbReference type="SFLD" id="SFLDG01205">
    <property type="entry name" value="AMPS.1"/>
    <property type="match status" value="1"/>
</dbReference>
<reference evidence="9" key="1">
    <citation type="journal article" date="2018" name="Comp. Biochem. Physiol. Part D Genomics Proteomics">
        <title>Genome-wide identification of the entire 90 glutathione S-transferase (GST) subfamily genes in four rotifer Brachionus species and transcriptional modulation in response to endocrine disrupting chemicals.</title>
        <authorList>
            <person name="Park J.C."/>
            <person name="Kim D.H."/>
            <person name="Lee M.C."/>
            <person name="Han J."/>
            <person name="Kim H.J."/>
            <person name="Hagiwara A."/>
            <person name="Hwang U.K."/>
            <person name="Park H.G."/>
            <person name="Lee J.S."/>
        </authorList>
    </citation>
    <scope>NUCLEOTIDE SEQUENCE</scope>
</reference>
<sequence length="277" mass="31738">MGCSSSKTQVIEPGKDNTSERGTSERHTSDNSSENESNDQADQKSESVFSNSRKNSTLASSKTSVKPRSYKLNYFDFSGRGELIRLIFAVSNTDYNDERTGFKDWQTKRKKTPLEQLPNLEVDKEPTLVQSMAIARYLAREMNLAGSDNYEIAKVDFVLDLCKEFMDLLAAYVFPELLFPTDEKEEIIDNFLKHVAEDFLKNIEILITKFGKNGYAVGNKLTVADLFIHDLVSNMIKLDSFVLDNYSKLKQNRNKVEDNSNLKSYLDNRRKMQKLNF</sequence>
<dbReference type="InterPro" id="IPR004046">
    <property type="entry name" value="GST_C"/>
</dbReference>
<dbReference type="PANTHER" id="PTHR11571">
    <property type="entry name" value="GLUTATHIONE S-TRANSFERASE"/>
    <property type="match status" value="1"/>
</dbReference>
<dbReference type="InterPro" id="IPR004045">
    <property type="entry name" value="Glutathione_S-Trfase_N"/>
</dbReference>
<dbReference type="Pfam" id="PF02798">
    <property type="entry name" value="GST_N"/>
    <property type="match status" value="1"/>
</dbReference>
<dbReference type="AlphaFoldDB" id="A0A3G2JSH4"/>
<reference evidence="9" key="2">
    <citation type="submission" date="2018-04" db="EMBL/GenBank/DDBJ databases">
        <authorList>
            <person name="Lee J.-S."/>
        </authorList>
    </citation>
    <scope>NUCLEOTIDE SEQUENCE</scope>
</reference>
<name>A0A3G2JSH4_BRAPC</name>
<evidence type="ECO:0000256" key="1">
    <source>
        <dbReference type="ARBA" id="ARBA00007409"/>
    </source>
</evidence>
<dbReference type="PANTHER" id="PTHR11571:SF224">
    <property type="entry name" value="HEMATOPOIETIC PROSTAGLANDIN D SYNTHASE"/>
    <property type="match status" value="1"/>
</dbReference>
<feature type="domain" description="GST C-terminal" evidence="8">
    <location>
        <begin position="148"/>
        <end position="275"/>
    </location>
</feature>
<dbReference type="InterPro" id="IPR050213">
    <property type="entry name" value="GST_superfamily"/>
</dbReference>
<dbReference type="InterPro" id="IPR036282">
    <property type="entry name" value="Glutathione-S-Trfase_C_sf"/>
</dbReference>
<dbReference type="Pfam" id="PF14497">
    <property type="entry name" value="GST_C_3"/>
    <property type="match status" value="1"/>
</dbReference>
<dbReference type="CDD" id="cd03192">
    <property type="entry name" value="GST_C_Sigma_like"/>
    <property type="match status" value="1"/>
</dbReference>
<feature type="compositionally biased region" description="Polar residues" evidence="6">
    <location>
        <begin position="46"/>
        <end position="62"/>
    </location>
</feature>